<reference evidence="10" key="1">
    <citation type="submission" date="2021-01" db="EMBL/GenBank/DDBJ databases">
        <authorList>
            <person name="Kaushik A."/>
        </authorList>
    </citation>
    <scope>NUCLEOTIDE SEQUENCE</scope>
    <source>
        <strain evidence="10">AG6-10EEA</strain>
    </source>
</reference>
<protein>
    <recommendedName>
        <fullName evidence="5">Restriction of telomere capping protein 4</fullName>
    </recommendedName>
</protein>
<evidence type="ECO:0000256" key="6">
    <source>
        <dbReference type="ARBA" id="ARBA00022490"/>
    </source>
</evidence>
<keyword evidence="7" id="KW-0539">Nucleus</keyword>
<feature type="compositionally biased region" description="Polar residues" evidence="8">
    <location>
        <begin position="118"/>
        <end position="133"/>
    </location>
</feature>
<name>A0A8H3BFN8_9AGAM</name>
<feature type="region of interest" description="Disordered" evidence="8">
    <location>
        <begin position="1"/>
        <end position="268"/>
    </location>
</feature>
<comment type="similarity">
    <text evidence="4">Belongs to the RTC4 family.</text>
</comment>
<feature type="compositionally biased region" description="Low complexity" evidence="8">
    <location>
        <begin position="159"/>
        <end position="183"/>
    </location>
</feature>
<dbReference type="Proteomes" id="UP000663853">
    <property type="component" value="Unassembled WGS sequence"/>
</dbReference>
<comment type="function">
    <text evidence="1">May be involved in a process influencing telomere capping.</text>
</comment>
<dbReference type="EMBL" id="CAJMXA010001252">
    <property type="protein sequence ID" value="CAE6455961.1"/>
    <property type="molecule type" value="Genomic_DNA"/>
</dbReference>
<evidence type="ECO:0000259" key="9">
    <source>
        <dbReference type="SMART" id="SM01312"/>
    </source>
</evidence>
<dbReference type="AlphaFoldDB" id="A0A8H3BFN8"/>
<accession>A0A8H3BFN8</accession>
<keyword evidence="6" id="KW-0963">Cytoplasm</keyword>
<dbReference type="PANTHER" id="PTHR41391:SF1">
    <property type="entry name" value="RESTRICTION OF TELOMERE CAPPING PROTEIN 4"/>
    <property type="match status" value="1"/>
</dbReference>
<comment type="subcellular location">
    <subcellularLocation>
        <location evidence="3">Cytoplasm</location>
    </subcellularLocation>
    <subcellularLocation>
        <location evidence="2">Nucleus</location>
    </subcellularLocation>
</comment>
<dbReference type="Pfam" id="PF14474">
    <property type="entry name" value="RTC4"/>
    <property type="match status" value="1"/>
</dbReference>
<dbReference type="InterPro" id="IPR028094">
    <property type="entry name" value="RTC4_C"/>
</dbReference>
<evidence type="ECO:0000256" key="8">
    <source>
        <dbReference type="SAM" id="MobiDB-lite"/>
    </source>
</evidence>
<feature type="compositionally biased region" description="Basic and acidic residues" evidence="8">
    <location>
        <begin position="51"/>
        <end position="61"/>
    </location>
</feature>
<evidence type="ECO:0000313" key="10">
    <source>
        <dbReference type="EMBL" id="CAE6455961.1"/>
    </source>
</evidence>
<evidence type="ECO:0000256" key="5">
    <source>
        <dbReference type="ARBA" id="ARBA00015162"/>
    </source>
</evidence>
<proteinExistence type="inferred from homology"/>
<evidence type="ECO:0000256" key="2">
    <source>
        <dbReference type="ARBA" id="ARBA00004123"/>
    </source>
</evidence>
<evidence type="ECO:0000256" key="7">
    <source>
        <dbReference type="ARBA" id="ARBA00023242"/>
    </source>
</evidence>
<evidence type="ECO:0000256" key="3">
    <source>
        <dbReference type="ARBA" id="ARBA00004496"/>
    </source>
</evidence>
<dbReference type="InterPro" id="IPR039024">
    <property type="entry name" value="RTC4"/>
</dbReference>
<feature type="compositionally biased region" description="Basic residues" evidence="8">
    <location>
        <begin position="40"/>
        <end position="50"/>
    </location>
</feature>
<feature type="compositionally biased region" description="Basic and acidic residues" evidence="8">
    <location>
        <begin position="259"/>
        <end position="268"/>
    </location>
</feature>
<evidence type="ECO:0000313" key="11">
    <source>
        <dbReference type="Proteomes" id="UP000663853"/>
    </source>
</evidence>
<evidence type="ECO:0000256" key="1">
    <source>
        <dbReference type="ARBA" id="ARBA00002738"/>
    </source>
</evidence>
<feature type="domain" description="Restriction of telomere capping protein 4 C-terminal" evidence="9">
    <location>
        <begin position="440"/>
        <end position="557"/>
    </location>
</feature>
<dbReference type="GO" id="GO:0005634">
    <property type="term" value="C:nucleus"/>
    <property type="evidence" value="ECO:0007669"/>
    <property type="project" value="UniProtKB-SubCell"/>
</dbReference>
<gene>
    <name evidence="10" type="ORF">RDB_LOCUS55052</name>
</gene>
<evidence type="ECO:0000256" key="4">
    <source>
        <dbReference type="ARBA" id="ARBA00009461"/>
    </source>
</evidence>
<sequence>MERRRQDILDDPQPLGPKKNRRMANFGFGEDLGSTDYHSRPKIARNPRAKSNKEKDRESAKSRRSPVVDADPDDSYDPIDLISSQESEAVGLRKAKLRTSPATVSKPTPQPAPFGKSRSAQPATKGSSISSVATKAKYTRNPTGKSRRIVDSDEEDLASRPPSWSSARSNEPKESSPQSEQENANVKPIVRGPQPAPFKKRTQTGEVATEKDKPSTSAPKVPAPPPWKTGSASQVGSNLDIRRLDDDSISASQRVGESQLDRESLRTVRIPKRNDKNSTANAQVLVKEPRTEPKKTAAFPMAGYAKEAAAKQTGEATGSRSPRKRFKPDDVERIFKQVEQDELMGNLCPFCDEPFPDNPSPDLMQLLADLRKAAVSEPRLRNPNGLTAPLMTYINLCQMHRAESTYVEQGRRNHWPSVIDWDDVRERLMSSEVVKALRSIIDDPHSSEFFVTFYNTIKRDGALKAASIRAQLDTFELSHPGYYGEQGFLVFFDILNELFPNLTPKESKPLTTRQFFMSVLVPEAAALLIEQDMDCTHEEALVILRESRQYGLAMFPDRGGFFGSGRGDHMDEAGAKQLEWRKDMVGSTYPGSRPEIAQSPMFKSRFLEEETDPDVLIVD</sequence>
<dbReference type="PANTHER" id="PTHR41391">
    <property type="entry name" value="RESTRICTION OF TELOMERE CAPPING PROTEIN 4"/>
    <property type="match status" value="1"/>
</dbReference>
<comment type="caution">
    <text evidence="10">The sequence shown here is derived from an EMBL/GenBank/DDBJ whole genome shotgun (WGS) entry which is preliminary data.</text>
</comment>
<organism evidence="10 11">
    <name type="scientific">Rhizoctonia solani</name>
    <dbReference type="NCBI Taxonomy" id="456999"/>
    <lineage>
        <taxon>Eukaryota</taxon>
        <taxon>Fungi</taxon>
        <taxon>Dikarya</taxon>
        <taxon>Basidiomycota</taxon>
        <taxon>Agaricomycotina</taxon>
        <taxon>Agaricomycetes</taxon>
        <taxon>Cantharellales</taxon>
        <taxon>Ceratobasidiaceae</taxon>
        <taxon>Rhizoctonia</taxon>
    </lineage>
</organism>
<dbReference type="GO" id="GO:0005737">
    <property type="term" value="C:cytoplasm"/>
    <property type="evidence" value="ECO:0007669"/>
    <property type="project" value="UniProtKB-SubCell"/>
</dbReference>
<dbReference type="SMART" id="SM01312">
    <property type="entry name" value="RTC4"/>
    <property type="match status" value="1"/>
</dbReference>